<dbReference type="Gene3D" id="3.30.420.40">
    <property type="match status" value="2"/>
</dbReference>
<comment type="cofactor">
    <cofactor evidence="1">
        <name>[4Fe-4S] cluster</name>
        <dbReference type="ChEBI" id="CHEBI:49883"/>
    </cofactor>
</comment>
<name>A0A1M6FEF3_9BACT</name>
<reference evidence="7" key="1">
    <citation type="submission" date="2016-11" db="EMBL/GenBank/DDBJ databases">
        <authorList>
            <person name="Varghese N."/>
            <person name="Submissions S."/>
        </authorList>
    </citation>
    <scope>NUCLEOTIDE SEQUENCE [LARGE SCALE GENOMIC DNA]</scope>
    <source>
        <strain evidence="7">DSM 16219</strain>
    </source>
</reference>
<evidence type="ECO:0000256" key="1">
    <source>
        <dbReference type="ARBA" id="ARBA00001966"/>
    </source>
</evidence>
<accession>A0A1M6FEF3</accession>
<protein>
    <submittedName>
        <fullName evidence="6">CoA-substrate-specific enzyme activase, putative</fullName>
    </submittedName>
</protein>
<organism evidence="6 7">
    <name type="scientific">Desulfatibacillum alkenivorans DSM 16219</name>
    <dbReference type="NCBI Taxonomy" id="1121393"/>
    <lineage>
        <taxon>Bacteria</taxon>
        <taxon>Pseudomonadati</taxon>
        <taxon>Thermodesulfobacteriota</taxon>
        <taxon>Desulfobacteria</taxon>
        <taxon>Desulfobacterales</taxon>
        <taxon>Desulfatibacillaceae</taxon>
        <taxon>Desulfatibacillum</taxon>
    </lineage>
</organism>
<dbReference type="GO" id="GO:0051536">
    <property type="term" value="F:iron-sulfur cluster binding"/>
    <property type="evidence" value="ECO:0007669"/>
    <property type="project" value="UniProtKB-KW"/>
</dbReference>
<keyword evidence="7" id="KW-1185">Reference proteome</keyword>
<dbReference type="NCBIfam" id="TIGR00241">
    <property type="entry name" value="CoA_E_activ"/>
    <property type="match status" value="1"/>
</dbReference>
<dbReference type="EMBL" id="FQZU01000003">
    <property type="protein sequence ID" value="SHI96029.1"/>
    <property type="molecule type" value="Genomic_DNA"/>
</dbReference>
<dbReference type="AlphaFoldDB" id="A0A1M6FEF3"/>
<keyword evidence="2" id="KW-0479">Metal-binding</keyword>
<gene>
    <name evidence="6" type="ORF">SAMN02745216_00799</name>
</gene>
<keyword evidence="4" id="KW-0411">Iron-sulfur</keyword>
<dbReference type="InterPro" id="IPR002731">
    <property type="entry name" value="ATPase_BadF"/>
</dbReference>
<dbReference type="STRING" id="1121393.SAMN02745216_00799"/>
<keyword evidence="3" id="KW-0408">Iron</keyword>
<evidence type="ECO:0000313" key="7">
    <source>
        <dbReference type="Proteomes" id="UP000183994"/>
    </source>
</evidence>
<dbReference type="SUPFAM" id="SSF53067">
    <property type="entry name" value="Actin-like ATPase domain"/>
    <property type="match status" value="1"/>
</dbReference>
<sequence length="245" mass="26049">MEDGRLRSWAILPVGARTEDSAYSVMRQALKEAGLTMEGLASVCATGYGRKNIPFAQFNVSEISCHGMGAHWCDPSIRAVIDVGGQDCKAICLDSQGRAVDFVMNDKCAAGTGRSLEILARAINLGLEDLGPVSLKSRHPVRITNRCSIFMELEVLQHYYGGRKIRDIALGINHAVAKRVAFLAQGLDMTPGFALTGGVSKNAGVAKSLEKALGVRFRPLKVDPQLMGALGAAVHAGVKAGVKDS</sequence>
<evidence type="ECO:0000313" key="6">
    <source>
        <dbReference type="EMBL" id="SHI96029.1"/>
    </source>
</evidence>
<evidence type="ECO:0000256" key="2">
    <source>
        <dbReference type="ARBA" id="ARBA00022723"/>
    </source>
</evidence>
<proteinExistence type="predicted"/>
<feature type="domain" description="ATPase BadF/BadG/BcrA/BcrD type" evidence="5">
    <location>
        <begin position="18"/>
        <end position="236"/>
    </location>
</feature>
<evidence type="ECO:0000256" key="3">
    <source>
        <dbReference type="ARBA" id="ARBA00023004"/>
    </source>
</evidence>
<dbReference type="GO" id="GO:0046872">
    <property type="term" value="F:metal ion binding"/>
    <property type="evidence" value="ECO:0007669"/>
    <property type="project" value="UniProtKB-KW"/>
</dbReference>
<dbReference type="PANTHER" id="PTHR32329">
    <property type="entry name" value="BIFUNCTIONAL PROTEIN [INCLUDES 2-HYDROXYACYL-COA DEHYDRATASE (N-TER) AND ITS ACTIVATOR DOMAIN (C_TERM)-RELATED"/>
    <property type="match status" value="1"/>
</dbReference>
<dbReference type="InterPro" id="IPR051805">
    <property type="entry name" value="Dehydratase_Activator_Redct"/>
</dbReference>
<dbReference type="InterPro" id="IPR043129">
    <property type="entry name" value="ATPase_NBD"/>
</dbReference>
<dbReference type="PANTHER" id="PTHR32329:SF2">
    <property type="entry name" value="BIFUNCTIONAL PROTEIN [INCLUDES 2-HYDROXYACYL-COA DEHYDRATASE (N-TER) AND ITS ACTIVATOR DOMAIN (C_TERM)"/>
    <property type="match status" value="1"/>
</dbReference>
<dbReference type="Proteomes" id="UP000183994">
    <property type="component" value="Unassembled WGS sequence"/>
</dbReference>
<dbReference type="CDD" id="cd24036">
    <property type="entry name" value="ASKHA_NBD_BcrAD_BadFG_HgdC_HadI"/>
    <property type="match status" value="1"/>
</dbReference>
<dbReference type="Pfam" id="PF01869">
    <property type="entry name" value="BcrAD_BadFG"/>
    <property type="match status" value="1"/>
</dbReference>
<evidence type="ECO:0000259" key="5">
    <source>
        <dbReference type="Pfam" id="PF01869"/>
    </source>
</evidence>
<dbReference type="InterPro" id="IPR008275">
    <property type="entry name" value="CoA_E_activase_dom"/>
</dbReference>
<evidence type="ECO:0000256" key="4">
    <source>
        <dbReference type="ARBA" id="ARBA00023014"/>
    </source>
</evidence>